<keyword evidence="10" id="KW-1185">Reference proteome</keyword>
<dbReference type="InterPro" id="IPR036803">
    <property type="entry name" value="Porphobilinogen_deaminase_C_sf"/>
</dbReference>
<dbReference type="GO" id="GO:0005737">
    <property type="term" value="C:cytoplasm"/>
    <property type="evidence" value="ECO:0007669"/>
    <property type="project" value="UniProtKB-UniRule"/>
</dbReference>
<accession>A0ABD5Q766</accession>
<dbReference type="Gene3D" id="3.40.190.10">
    <property type="entry name" value="Periplasmic binding protein-like II"/>
    <property type="match status" value="1"/>
</dbReference>
<keyword evidence="4" id="KW-0627">Porphyrin biosynthesis</keyword>
<feature type="domain" description="Porphobilinogen deaminase C-terminal" evidence="8">
    <location>
        <begin position="287"/>
        <end position="354"/>
    </location>
</feature>
<dbReference type="GO" id="GO:0006779">
    <property type="term" value="P:porphyrin-containing compound biosynthetic process"/>
    <property type="evidence" value="ECO:0007669"/>
    <property type="project" value="UniProtKB-UniRule"/>
</dbReference>
<dbReference type="PROSITE" id="PS00533">
    <property type="entry name" value="PORPHOBILINOGEN_DEAM"/>
    <property type="match status" value="1"/>
</dbReference>
<dbReference type="SUPFAM" id="SSF54782">
    <property type="entry name" value="Porphobilinogen deaminase (hydroxymethylbilane synthase), C-terminal domain"/>
    <property type="match status" value="1"/>
</dbReference>
<protein>
    <recommendedName>
        <fullName evidence="5">Hydroxymethylbilane synthase</fullName>
        <ecNumber evidence="5">2.5.1.61</ecNumber>
    </recommendedName>
</protein>
<dbReference type="PANTHER" id="PTHR11557">
    <property type="entry name" value="PORPHOBILINOGEN DEAMINASE"/>
    <property type="match status" value="1"/>
</dbReference>
<name>A0ABD5Q766_9EURY</name>
<feature type="compositionally biased region" description="Basic and acidic residues" evidence="6">
    <location>
        <begin position="165"/>
        <end position="181"/>
    </location>
</feature>
<comment type="caution">
    <text evidence="9">The sequence shown here is derived from an EMBL/GenBank/DDBJ whole genome shotgun (WGS) entry which is preliminary data.</text>
</comment>
<keyword evidence="3 9" id="KW-0808">Transferase</keyword>
<dbReference type="GO" id="GO:0004418">
    <property type="term" value="F:hydroxymethylbilane synthase activity"/>
    <property type="evidence" value="ECO:0007669"/>
    <property type="project" value="UniProtKB-UniRule"/>
</dbReference>
<dbReference type="InterPro" id="IPR022418">
    <property type="entry name" value="Porphobilinogen_deaminase_C"/>
</dbReference>
<feature type="domain" description="Porphobilinogen deaminase N-terminal" evidence="7">
    <location>
        <begin position="8"/>
        <end position="160"/>
    </location>
</feature>
<dbReference type="Proteomes" id="UP001595945">
    <property type="component" value="Unassembled WGS sequence"/>
</dbReference>
<dbReference type="InterPro" id="IPR000860">
    <property type="entry name" value="HemC"/>
</dbReference>
<dbReference type="SUPFAM" id="SSF53850">
    <property type="entry name" value="Periplasmic binding protein-like II"/>
    <property type="match status" value="2"/>
</dbReference>
<dbReference type="Gene3D" id="3.30.160.40">
    <property type="entry name" value="Porphobilinogen deaminase, C-terminal domain"/>
    <property type="match status" value="1"/>
</dbReference>
<sequence>MSKHGTEIRLATRGSDLALRQAAEVKAALEDRRFDVELVEVETTGDEIRDELIHRLGKTGAFVRSLDEKVLSGELDGAIHSMKDMPTDSPEKLVVAAIPERASANDVLITPDGKELDELPEGATVGTSSLRRKAQLLNYRDDLNVEPLRGNVDTRAEKLLAPALQREHEERTQAEKEKQSDKAMAQKGHKKEYEGKFDRTVEEWFNDLAEVERRALEREVETEYDAIVLAQAGLERSGLAHHLDYVELPSSQFVPAPGQGALALTALDSELAGDVNTVLDHPRTRVETTVERTILAELGGGCVAPIGVHGLIQGENVHVDVQVFSQDGTEVIEASRDVPVENHVSAAKEFAADLAEQGADDLIEAAKADDEDRESKRGESVHQEDE</sequence>
<dbReference type="InterPro" id="IPR022417">
    <property type="entry name" value="Porphobilin_deaminase_N"/>
</dbReference>
<dbReference type="InterPro" id="IPR022419">
    <property type="entry name" value="Porphobilin_deaminase_cofac_BS"/>
</dbReference>
<feature type="domain" description="Porphobilinogen deaminase N-terminal" evidence="7">
    <location>
        <begin position="220"/>
        <end position="267"/>
    </location>
</feature>
<proteinExistence type="inferred from homology"/>
<comment type="cofactor">
    <cofactor evidence="1">
        <name>dipyrromethane</name>
        <dbReference type="ChEBI" id="CHEBI:60342"/>
    </cofactor>
</comment>
<gene>
    <name evidence="9" type="primary">hemC</name>
    <name evidence="9" type="ORF">ACFO9K_19830</name>
</gene>
<evidence type="ECO:0000313" key="10">
    <source>
        <dbReference type="Proteomes" id="UP001595945"/>
    </source>
</evidence>
<evidence type="ECO:0000259" key="7">
    <source>
        <dbReference type="Pfam" id="PF01379"/>
    </source>
</evidence>
<evidence type="ECO:0000256" key="6">
    <source>
        <dbReference type="SAM" id="MobiDB-lite"/>
    </source>
</evidence>
<evidence type="ECO:0000256" key="5">
    <source>
        <dbReference type="NCBIfam" id="TIGR00212"/>
    </source>
</evidence>
<dbReference type="PANTHER" id="PTHR11557:SF0">
    <property type="entry name" value="PORPHOBILINOGEN DEAMINASE"/>
    <property type="match status" value="1"/>
</dbReference>
<feature type="region of interest" description="Disordered" evidence="6">
    <location>
        <begin position="164"/>
        <end position="191"/>
    </location>
</feature>
<dbReference type="Pfam" id="PF03900">
    <property type="entry name" value="Porphobil_deamC"/>
    <property type="match status" value="1"/>
</dbReference>
<evidence type="ECO:0000259" key="8">
    <source>
        <dbReference type="Pfam" id="PF03900"/>
    </source>
</evidence>
<comment type="similarity">
    <text evidence="2">Belongs to the HMBS family.</text>
</comment>
<evidence type="ECO:0000313" key="9">
    <source>
        <dbReference type="EMBL" id="MFC4826513.1"/>
    </source>
</evidence>
<dbReference type="EC" id="2.5.1.61" evidence="5"/>
<evidence type="ECO:0000256" key="2">
    <source>
        <dbReference type="ARBA" id="ARBA00005638"/>
    </source>
</evidence>
<dbReference type="RefSeq" id="WP_254267894.1">
    <property type="nucleotide sequence ID" value="NZ_CP100400.1"/>
</dbReference>
<dbReference type="NCBIfam" id="TIGR00212">
    <property type="entry name" value="hemC"/>
    <property type="match status" value="1"/>
</dbReference>
<evidence type="ECO:0000256" key="1">
    <source>
        <dbReference type="ARBA" id="ARBA00001916"/>
    </source>
</evidence>
<dbReference type="PRINTS" id="PR00151">
    <property type="entry name" value="PORPHBDMNASE"/>
</dbReference>
<reference evidence="9 10" key="1">
    <citation type="journal article" date="2019" name="Int. J. Syst. Evol. Microbiol.">
        <title>The Global Catalogue of Microorganisms (GCM) 10K type strain sequencing project: providing services to taxonomists for standard genome sequencing and annotation.</title>
        <authorList>
            <consortium name="The Broad Institute Genomics Platform"/>
            <consortium name="The Broad Institute Genome Sequencing Center for Infectious Disease"/>
            <person name="Wu L."/>
            <person name="Ma J."/>
        </authorList>
    </citation>
    <scope>NUCLEOTIDE SEQUENCE [LARGE SCALE GENOMIC DNA]</scope>
    <source>
        <strain evidence="9 10">XZYJ18</strain>
    </source>
</reference>
<organism evidence="9 10">
    <name type="scientific">Halorussus aquaticus</name>
    <dbReference type="NCBI Taxonomy" id="2953748"/>
    <lineage>
        <taxon>Archaea</taxon>
        <taxon>Methanobacteriati</taxon>
        <taxon>Methanobacteriota</taxon>
        <taxon>Stenosarchaea group</taxon>
        <taxon>Halobacteria</taxon>
        <taxon>Halobacteriales</taxon>
        <taxon>Haladaptataceae</taxon>
        <taxon>Halorussus</taxon>
    </lineage>
</organism>
<feature type="region of interest" description="Disordered" evidence="6">
    <location>
        <begin position="359"/>
        <end position="386"/>
    </location>
</feature>
<evidence type="ECO:0000256" key="4">
    <source>
        <dbReference type="ARBA" id="ARBA00023244"/>
    </source>
</evidence>
<dbReference type="AlphaFoldDB" id="A0ABD5Q766"/>
<dbReference type="EMBL" id="JBHSHT010000002">
    <property type="protein sequence ID" value="MFC4826513.1"/>
    <property type="molecule type" value="Genomic_DNA"/>
</dbReference>
<feature type="compositionally biased region" description="Basic and acidic residues" evidence="6">
    <location>
        <begin position="364"/>
        <end position="386"/>
    </location>
</feature>
<evidence type="ECO:0000256" key="3">
    <source>
        <dbReference type="ARBA" id="ARBA00022679"/>
    </source>
</evidence>
<dbReference type="Pfam" id="PF01379">
    <property type="entry name" value="Porphobil_deam"/>
    <property type="match status" value="2"/>
</dbReference>
<dbReference type="GeneID" id="73046389"/>